<reference evidence="2 3" key="2">
    <citation type="submission" date="2018-03" db="EMBL/GenBank/DDBJ databases">
        <title>The ancient ancestry and fast evolution of plastids.</title>
        <authorList>
            <person name="Moore K.R."/>
            <person name="Magnabosco C."/>
            <person name="Momper L."/>
            <person name="Gold D.A."/>
            <person name="Bosak T."/>
            <person name="Fournier G.P."/>
        </authorList>
    </citation>
    <scope>NUCLEOTIDE SEQUENCE [LARGE SCALE GENOMIC DNA]</scope>
    <source>
        <strain evidence="2 3">ULC18</strain>
    </source>
</reference>
<dbReference type="EMBL" id="PVWK01000160">
    <property type="protein sequence ID" value="PSB23647.1"/>
    <property type="molecule type" value="Genomic_DNA"/>
</dbReference>
<comment type="caution">
    <text evidence="2">The sequence shown here is derived from an EMBL/GenBank/DDBJ whole genome shotgun (WGS) entry which is preliminary data.</text>
</comment>
<dbReference type="Gene3D" id="2.40.160.20">
    <property type="match status" value="1"/>
</dbReference>
<sequence>MTKKLLKTAMLLKTRSKEGTIFWVRKVLRLSSLVSGAIALASLPVLAGELLPKDTFEQSPIPSPIASPEENLPESHQVDPSSKPALALKTPLQLHQGMPLQGKPWSTRSVDLRPQAKPASEAIVEVATASKAPVLMGQGTPNHSDAANAVRNESVPNGTLTAQAASPFNSDVAQERWQFLVEPYLFVPFDVKADITVRGRKASLEAGLGELFELDRIFAASLRLEARKNRLGFIVDGSYLSVGKDGNLDVTIPAAALRPYGINTDVNLNAGVSANVHQGVLDLAVFYRVIDQSLGRNPGSNPYPRLTAEPILGVRLNWLGQEIDVGSIRIGGINIPNQDVKLSAFFAEPMLGFRAGLELSDRWGVGIRADVSGFNINADRDFTWNLLIGTQYRLSSKVALQLAYRFTKFEYQDGKGTDRLGLDLRQQGLWLGAVFSF</sequence>
<evidence type="ECO:0008006" key="4">
    <source>
        <dbReference type="Google" id="ProtNLM"/>
    </source>
</evidence>
<protein>
    <recommendedName>
        <fullName evidence="4">Outer membrane protein beta-barrel domain-containing protein</fullName>
    </recommendedName>
</protein>
<name>A0A2T1DT24_9CYAN</name>
<gene>
    <name evidence="2" type="ORF">C7B82_30730</name>
</gene>
<accession>A0A2T1DT24</accession>
<keyword evidence="3" id="KW-1185">Reference proteome</keyword>
<evidence type="ECO:0000256" key="1">
    <source>
        <dbReference type="SAM" id="MobiDB-lite"/>
    </source>
</evidence>
<feature type="region of interest" description="Disordered" evidence="1">
    <location>
        <begin position="57"/>
        <end position="83"/>
    </location>
</feature>
<dbReference type="SUPFAM" id="SSF56925">
    <property type="entry name" value="OMPA-like"/>
    <property type="match status" value="1"/>
</dbReference>
<dbReference type="AlphaFoldDB" id="A0A2T1DT24"/>
<dbReference type="InterPro" id="IPR011250">
    <property type="entry name" value="OMP/PagP_B-barrel"/>
</dbReference>
<dbReference type="Proteomes" id="UP000239576">
    <property type="component" value="Unassembled WGS sequence"/>
</dbReference>
<evidence type="ECO:0000313" key="2">
    <source>
        <dbReference type="EMBL" id="PSB23647.1"/>
    </source>
</evidence>
<reference evidence="3" key="1">
    <citation type="submission" date="2018-02" db="EMBL/GenBank/DDBJ databases">
        <authorList>
            <person name="Moore K."/>
            <person name="Momper L."/>
        </authorList>
    </citation>
    <scope>NUCLEOTIDE SEQUENCE [LARGE SCALE GENOMIC DNA]</scope>
    <source>
        <strain evidence="3">ULC18</strain>
    </source>
</reference>
<proteinExistence type="predicted"/>
<organism evidence="2 3">
    <name type="scientific">Stenomitos frigidus ULC18</name>
    <dbReference type="NCBI Taxonomy" id="2107698"/>
    <lineage>
        <taxon>Bacteria</taxon>
        <taxon>Bacillati</taxon>
        <taxon>Cyanobacteriota</taxon>
        <taxon>Cyanophyceae</taxon>
        <taxon>Leptolyngbyales</taxon>
        <taxon>Leptolyngbyaceae</taxon>
        <taxon>Stenomitos</taxon>
    </lineage>
</organism>
<evidence type="ECO:0000313" key="3">
    <source>
        <dbReference type="Proteomes" id="UP000239576"/>
    </source>
</evidence>